<feature type="compositionally biased region" description="Low complexity" evidence="1">
    <location>
        <begin position="76"/>
        <end position="91"/>
    </location>
</feature>
<feature type="compositionally biased region" description="Polar residues" evidence="1">
    <location>
        <begin position="268"/>
        <end position="293"/>
    </location>
</feature>
<name>A0AAJ0F5Z3_9PEZI</name>
<feature type="compositionally biased region" description="Low complexity" evidence="1">
    <location>
        <begin position="216"/>
        <end position="263"/>
    </location>
</feature>
<feature type="compositionally biased region" description="Pro residues" evidence="1">
    <location>
        <begin position="198"/>
        <end position="215"/>
    </location>
</feature>
<protein>
    <submittedName>
        <fullName evidence="2">Gmp synthase</fullName>
    </submittedName>
</protein>
<feature type="region of interest" description="Disordered" evidence="1">
    <location>
        <begin position="1"/>
        <end position="439"/>
    </location>
</feature>
<evidence type="ECO:0000256" key="1">
    <source>
        <dbReference type="SAM" id="MobiDB-lite"/>
    </source>
</evidence>
<sequence length="439" mass="44697">MSGYKDILKKGWHPEKEGTSLKGQMKSLVGRGDKNDKSNHVARPLSSLQDPSSFGPPPVRHVRTGSSGTPSPPISRPSSTATSNPSAAHHPPQAEDDPPPAPPRPYLPPPPVRRDLTNPPAISSLSISTPAGPTPPKLPPRLPPRNPASPSVTANNIPPTTTRPNSTGLLNQGAISRLTSAGISIPSFGIGSKNSTSPNPPPQSTRQPAPPPPSFPSSSTPPLLPARPSSTPSPTVPDSAATSSNLASRLSSRFGTSSSSTPSPAVPDSQSTGPNLASRLSSRFGNSTAPDTPQQGQQGGGTTFAQKRAALQTAAALRENPRSVSFGDARAAASTANNFRQRHGEQVAAGVRGAERLNEKLGGRFGNNGNGNGEVTSGDGGGGGGNSGGIQGVALGATAVLGGGGKKKAPPPPPPRKPRELKGEAHEPPPVPMGTRPQF</sequence>
<dbReference type="Proteomes" id="UP001239445">
    <property type="component" value="Unassembled WGS sequence"/>
</dbReference>
<organism evidence="2 3">
    <name type="scientific">Echria macrotheca</name>
    <dbReference type="NCBI Taxonomy" id="438768"/>
    <lineage>
        <taxon>Eukaryota</taxon>
        <taxon>Fungi</taxon>
        <taxon>Dikarya</taxon>
        <taxon>Ascomycota</taxon>
        <taxon>Pezizomycotina</taxon>
        <taxon>Sordariomycetes</taxon>
        <taxon>Sordariomycetidae</taxon>
        <taxon>Sordariales</taxon>
        <taxon>Schizotheciaceae</taxon>
        <taxon>Echria</taxon>
    </lineage>
</organism>
<evidence type="ECO:0000313" key="3">
    <source>
        <dbReference type="Proteomes" id="UP001239445"/>
    </source>
</evidence>
<feature type="compositionally biased region" description="Low complexity" evidence="1">
    <location>
        <begin position="305"/>
        <end position="318"/>
    </location>
</feature>
<dbReference type="EMBL" id="MU839841">
    <property type="protein sequence ID" value="KAK1751813.1"/>
    <property type="molecule type" value="Genomic_DNA"/>
</dbReference>
<keyword evidence="3" id="KW-1185">Reference proteome</keyword>
<reference evidence="2" key="1">
    <citation type="submission" date="2023-06" db="EMBL/GenBank/DDBJ databases">
        <title>Genome-scale phylogeny and comparative genomics of the fungal order Sordariales.</title>
        <authorList>
            <consortium name="Lawrence Berkeley National Laboratory"/>
            <person name="Hensen N."/>
            <person name="Bonometti L."/>
            <person name="Westerberg I."/>
            <person name="Brannstrom I.O."/>
            <person name="Guillou S."/>
            <person name="Cros-Aarteil S."/>
            <person name="Calhoun S."/>
            <person name="Haridas S."/>
            <person name="Kuo A."/>
            <person name="Mondo S."/>
            <person name="Pangilinan J."/>
            <person name="Riley R."/>
            <person name="Labutti K."/>
            <person name="Andreopoulos B."/>
            <person name="Lipzen A."/>
            <person name="Chen C."/>
            <person name="Yanf M."/>
            <person name="Daum C."/>
            <person name="Ng V."/>
            <person name="Clum A."/>
            <person name="Steindorff A."/>
            <person name="Ohm R."/>
            <person name="Martin F."/>
            <person name="Silar P."/>
            <person name="Natvig D."/>
            <person name="Lalanne C."/>
            <person name="Gautier V."/>
            <person name="Ament-Velasquez S.L."/>
            <person name="Kruys A."/>
            <person name="Hutchinson M.I."/>
            <person name="Powell A.J."/>
            <person name="Barry K."/>
            <person name="Miller A.N."/>
            <person name="Grigoriev I.V."/>
            <person name="Debuchy R."/>
            <person name="Gladieux P."/>
            <person name="Thoren M.H."/>
            <person name="Johannesson H."/>
        </authorList>
    </citation>
    <scope>NUCLEOTIDE SEQUENCE</scope>
    <source>
        <strain evidence="2">PSN4</strain>
    </source>
</reference>
<feature type="compositionally biased region" description="Pro residues" evidence="1">
    <location>
        <begin position="132"/>
        <end position="147"/>
    </location>
</feature>
<feature type="compositionally biased region" description="Basic and acidic residues" evidence="1">
    <location>
        <begin position="1"/>
        <end position="19"/>
    </location>
</feature>
<accession>A0AAJ0F5Z3</accession>
<comment type="caution">
    <text evidence="2">The sequence shown here is derived from an EMBL/GenBank/DDBJ whole genome shotgun (WGS) entry which is preliminary data.</text>
</comment>
<feature type="compositionally biased region" description="Polar residues" evidence="1">
    <location>
        <begin position="151"/>
        <end position="182"/>
    </location>
</feature>
<feature type="compositionally biased region" description="Gly residues" evidence="1">
    <location>
        <begin position="363"/>
        <end position="391"/>
    </location>
</feature>
<gene>
    <name evidence="2" type="ORF">QBC47DRAFT_391096</name>
</gene>
<feature type="compositionally biased region" description="Pro residues" evidence="1">
    <location>
        <begin position="99"/>
        <end position="111"/>
    </location>
</feature>
<feature type="compositionally biased region" description="Basic and acidic residues" evidence="1">
    <location>
        <begin position="417"/>
        <end position="427"/>
    </location>
</feature>
<evidence type="ECO:0000313" key="2">
    <source>
        <dbReference type="EMBL" id="KAK1751813.1"/>
    </source>
</evidence>
<feature type="compositionally biased region" description="Basic and acidic residues" evidence="1">
    <location>
        <begin position="353"/>
        <end position="362"/>
    </location>
</feature>
<proteinExistence type="predicted"/>
<dbReference type="AlphaFoldDB" id="A0AAJ0F5Z3"/>
<dbReference type="PRINTS" id="PR01217">
    <property type="entry name" value="PRICHEXTENSN"/>
</dbReference>